<dbReference type="Proteomes" id="UP000321436">
    <property type="component" value="Unassembled WGS sequence"/>
</dbReference>
<evidence type="ECO:0000313" key="2">
    <source>
        <dbReference type="EMBL" id="GEP94520.1"/>
    </source>
</evidence>
<feature type="signal peptide" evidence="1">
    <location>
        <begin position="1"/>
        <end position="22"/>
    </location>
</feature>
<dbReference type="RefSeq" id="WP_146857990.1">
    <property type="nucleotide sequence ID" value="NZ_BKAU01000001.1"/>
</dbReference>
<proteinExistence type="predicted"/>
<keyword evidence="1" id="KW-0732">Signal</keyword>
<sequence length="108" mass="11486">MNKIKSLFLAVALVLGVGAAYAFSVADEPPCFVEGSVGYTSIITPNGTAPSLTAPERIQGTYQTEEIVGNHTCVPNPPVTCRFVYAVTDEAPAGRWFTCTGNLVLFED</sequence>
<protein>
    <submittedName>
        <fullName evidence="2">Uncharacterized protein</fullName>
    </submittedName>
</protein>
<gene>
    <name evidence="2" type="ORF">CCY01nite_07800</name>
</gene>
<dbReference type="AlphaFoldDB" id="A0A512RFN9"/>
<evidence type="ECO:0000313" key="3">
    <source>
        <dbReference type="Proteomes" id="UP000321436"/>
    </source>
</evidence>
<evidence type="ECO:0000256" key="1">
    <source>
        <dbReference type="SAM" id="SignalP"/>
    </source>
</evidence>
<name>A0A512RFN9_9BACT</name>
<dbReference type="EMBL" id="BKAU01000001">
    <property type="protein sequence ID" value="GEP94520.1"/>
    <property type="molecule type" value="Genomic_DNA"/>
</dbReference>
<keyword evidence="3" id="KW-1185">Reference proteome</keyword>
<feature type="chain" id="PRO_5021719393" evidence="1">
    <location>
        <begin position="23"/>
        <end position="108"/>
    </location>
</feature>
<comment type="caution">
    <text evidence="2">The sequence shown here is derived from an EMBL/GenBank/DDBJ whole genome shotgun (WGS) entry which is preliminary data.</text>
</comment>
<accession>A0A512RFN9</accession>
<reference evidence="2 3" key="1">
    <citation type="submission" date="2019-07" db="EMBL/GenBank/DDBJ databases">
        <title>Whole genome shotgun sequence of Chitinophaga cymbidii NBRC 109752.</title>
        <authorList>
            <person name="Hosoyama A."/>
            <person name="Uohara A."/>
            <person name="Ohji S."/>
            <person name="Ichikawa N."/>
        </authorList>
    </citation>
    <scope>NUCLEOTIDE SEQUENCE [LARGE SCALE GENOMIC DNA]</scope>
    <source>
        <strain evidence="2 3">NBRC 109752</strain>
    </source>
</reference>
<organism evidence="2 3">
    <name type="scientific">Chitinophaga cymbidii</name>
    <dbReference type="NCBI Taxonomy" id="1096750"/>
    <lineage>
        <taxon>Bacteria</taxon>
        <taxon>Pseudomonadati</taxon>
        <taxon>Bacteroidota</taxon>
        <taxon>Chitinophagia</taxon>
        <taxon>Chitinophagales</taxon>
        <taxon>Chitinophagaceae</taxon>
        <taxon>Chitinophaga</taxon>
    </lineage>
</organism>